<feature type="transmembrane region" description="Helical" evidence="6">
    <location>
        <begin position="78"/>
        <end position="100"/>
    </location>
</feature>
<evidence type="ECO:0000256" key="6">
    <source>
        <dbReference type="SAM" id="Phobius"/>
    </source>
</evidence>
<feature type="domain" description="Major facilitator superfamily associated" evidence="7">
    <location>
        <begin position="50"/>
        <end position="517"/>
    </location>
</feature>
<feature type="transmembrane region" description="Helical" evidence="6">
    <location>
        <begin position="425"/>
        <end position="444"/>
    </location>
</feature>
<feature type="transmembrane region" description="Helical" evidence="6">
    <location>
        <begin position="517"/>
        <end position="540"/>
    </location>
</feature>
<dbReference type="EMBL" id="CAXIEN010000485">
    <property type="protein sequence ID" value="CAL1299112.1"/>
    <property type="molecule type" value="Genomic_DNA"/>
</dbReference>
<keyword evidence="4 6" id="KW-1133">Transmembrane helix</keyword>
<dbReference type="InterPro" id="IPR036259">
    <property type="entry name" value="MFS_trans_sf"/>
</dbReference>
<name>A0AAV2BTC7_9ARAC</name>
<feature type="transmembrane region" description="Helical" evidence="6">
    <location>
        <begin position="393"/>
        <end position="413"/>
    </location>
</feature>
<accession>A0AAV2BTC7</accession>
<feature type="transmembrane region" description="Helical" evidence="6">
    <location>
        <begin position="315"/>
        <end position="333"/>
    </location>
</feature>
<evidence type="ECO:0000259" key="7">
    <source>
        <dbReference type="Pfam" id="PF12832"/>
    </source>
</evidence>
<evidence type="ECO:0000256" key="4">
    <source>
        <dbReference type="ARBA" id="ARBA00022989"/>
    </source>
</evidence>
<feature type="transmembrane region" description="Helical" evidence="6">
    <location>
        <begin position="354"/>
        <end position="373"/>
    </location>
</feature>
<keyword evidence="9" id="KW-1185">Reference proteome</keyword>
<dbReference type="PANTHER" id="PTHR16172">
    <property type="entry name" value="MAJOR FACILITATOR SUPERFAMILY DOMAIN-CONTAINING PROTEIN 6-LIKE"/>
    <property type="match status" value="1"/>
</dbReference>
<dbReference type="InterPro" id="IPR051717">
    <property type="entry name" value="MFS_MFSD6"/>
</dbReference>
<feature type="transmembrane region" description="Helical" evidence="6">
    <location>
        <begin position="112"/>
        <end position="131"/>
    </location>
</feature>
<evidence type="ECO:0000313" key="9">
    <source>
        <dbReference type="Proteomes" id="UP001497382"/>
    </source>
</evidence>
<dbReference type="PANTHER" id="PTHR16172:SF30">
    <property type="entry name" value="SUGAR BABY, ISOFORM C"/>
    <property type="match status" value="1"/>
</dbReference>
<proteinExistence type="inferred from homology"/>
<sequence length="571" mass="63506">MIYCHAFLCKERSFELEEYSCGTVKRFCSLMSYSRKKMGILQVNRKLLPVKVHYFLYNGALAGVIAFISVYAKQLGISAGALGFIFASVSSFAVISRPLLGSLVDHFQRLKLVLVCLVLINIAADLVMNFIPQPASIPVNTINNSLICHQNISYNIRLRTDICEWNINFCDGDCIYSCHRCKFNRTTCTYNSQTLSNSKLISNESQNCIQQILANCNDSIMEHCTEWMKDSNDGSITPENPLLQLCTVTVLTVLMYICMGSLASLSDAACYNALGDRRDLYGKQRMWGTMGWGSFAFIAGYLNQLTTGSSSKYNFSAGFFMSIVLFLIDLLVISKLKLENTKKSKHIFKDVGNLISKPSIILFLLRVLSVGIFRGMSSYYVFWYLRTLNASQMVLGCASAVLCFLGELPFFFLSGWIIRKIGHMNAFIVSFSSYGIKFLSYSYIVNPWWSLLIEVLQGPCYGCLYAAMTSYAKIISPVGTEATVQGLASGTLEGLGVASGCLLGGYGFQNFGGRKTFFWTGMIAFVLAIVNCVINIVSFYRRTGRTDEIPELKISLKAQKCDPSPGDIITS</sequence>
<feature type="transmembrane region" description="Helical" evidence="6">
    <location>
        <begin position="286"/>
        <end position="303"/>
    </location>
</feature>
<dbReference type="Pfam" id="PF12832">
    <property type="entry name" value="MFS_1_like"/>
    <property type="match status" value="1"/>
</dbReference>
<protein>
    <recommendedName>
        <fullName evidence="7">Major facilitator superfamily associated domain-containing protein</fullName>
    </recommendedName>
</protein>
<evidence type="ECO:0000256" key="3">
    <source>
        <dbReference type="ARBA" id="ARBA00022692"/>
    </source>
</evidence>
<comment type="subcellular location">
    <subcellularLocation>
        <location evidence="1">Membrane</location>
        <topology evidence="1">Multi-pass membrane protein</topology>
    </subcellularLocation>
</comment>
<reference evidence="8 9" key="1">
    <citation type="submission" date="2024-04" db="EMBL/GenBank/DDBJ databases">
        <authorList>
            <person name="Rising A."/>
            <person name="Reimegard J."/>
            <person name="Sonavane S."/>
            <person name="Akerstrom W."/>
            <person name="Nylinder S."/>
            <person name="Hedman E."/>
            <person name="Kallberg Y."/>
        </authorList>
    </citation>
    <scope>NUCLEOTIDE SEQUENCE [LARGE SCALE GENOMIC DNA]</scope>
</reference>
<dbReference type="AlphaFoldDB" id="A0AAV2BTC7"/>
<evidence type="ECO:0000256" key="2">
    <source>
        <dbReference type="ARBA" id="ARBA00005241"/>
    </source>
</evidence>
<comment type="caution">
    <text evidence="8">The sequence shown here is derived from an EMBL/GenBank/DDBJ whole genome shotgun (WGS) entry which is preliminary data.</text>
</comment>
<keyword evidence="3 6" id="KW-0812">Transmembrane</keyword>
<keyword evidence="5 6" id="KW-0472">Membrane</keyword>
<dbReference type="Proteomes" id="UP001497382">
    <property type="component" value="Unassembled WGS sequence"/>
</dbReference>
<evidence type="ECO:0000256" key="1">
    <source>
        <dbReference type="ARBA" id="ARBA00004141"/>
    </source>
</evidence>
<feature type="transmembrane region" description="Helical" evidence="6">
    <location>
        <begin position="242"/>
        <end position="265"/>
    </location>
</feature>
<feature type="transmembrane region" description="Helical" evidence="6">
    <location>
        <begin position="54"/>
        <end position="72"/>
    </location>
</feature>
<dbReference type="GO" id="GO:0016020">
    <property type="term" value="C:membrane"/>
    <property type="evidence" value="ECO:0007669"/>
    <property type="project" value="UniProtKB-SubCell"/>
</dbReference>
<comment type="similarity">
    <text evidence="2">Belongs to the major facilitator superfamily. MFSD6 family.</text>
</comment>
<dbReference type="Gene3D" id="1.20.1250.20">
    <property type="entry name" value="MFS general substrate transporter like domains"/>
    <property type="match status" value="3"/>
</dbReference>
<dbReference type="SUPFAM" id="SSF103473">
    <property type="entry name" value="MFS general substrate transporter"/>
    <property type="match status" value="2"/>
</dbReference>
<organism evidence="8 9">
    <name type="scientific">Larinioides sclopetarius</name>
    <dbReference type="NCBI Taxonomy" id="280406"/>
    <lineage>
        <taxon>Eukaryota</taxon>
        <taxon>Metazoa</taxon>
        <taxon>Ecdysozoa</taxon>
        <taxon>Arthropoda</taxon>
        <taxon>Chelicerata</taxon>
        <taxon>Arachnida</taxon>
        <taxon>Araneae</taxon>
        <taxon>Araneomorphae</taxon>
        <taxon>Entelegynae</taxon>
        <taxon>Araneoidea</taxon>
        <taxon>Araneidae</taxon>
        <taxon>Larinioides</taxon>
    </lineage>
</organism>
<evidence type="ECO:0000256" key="5">
    <source>
        <dbReference type="ARBA" id="ARBA00023136"/>
    </source>
</evidence>
<gene>
    <name evidence="8" type="ORF">LARSCL_LOCUS21159</name>
</gene>
<evidence type="ECO:0000313" key="8">
    <source>
        <dbReference type="EMBL" id="CAL1299112.1"/>
    </source>
</evidence>
<dbReference type="InterPro" id="IPR024989">
    <property type="entry name" value="MFS_assoc_dom"/>
</dbReference>